<keyword evidence="2" id="KW-1185">Reference proteome</keyword>
<dbReference type="EMBL" id="UYYB01001764">
    <property type="protein sequence ID" value="VDM65968.1"/>
    <property type="molecule type" value="Genomic_DNA"/>
</dbReference>
<reference evidence="1 2" key="1">
    <citation type="submission" date="2018-11" db="EMBL/GenBank/DDBJ databases">
        <authorList>
            <consortium name="Pathogen Informatics"/>
        </authorList>
    </citation>
    <scope>NUCLEOTIDE SEQUENCE [LARGE SCALE GENOMIC DNA]</scope>
</reference>
<organism evidence="1 2">
    <name type="scientific">Strongylus vulgaris</name>
    <name type="common">Blood worm</name>
    <dbReference type="NCBI Taxonomy" id="40348"/>
    <lineage>
        <taxon>Eukaryota</taxon>
        <taxon>Metazoa</taxon>
        <taxon>Ecdysozoa</taxon>
        <taxon>Nematoda</taxon>
        <taxon>Chromadorea</taxon>
        <taxon>Rhabditida</taxon>
        <taxon>Rhabditina</taxon>
        <taxon>Rhabditomorpha</taxon>
        <taxon>Strongyloidea</taxon>
        <taxon>Strongylidae</taxon>
        <taxon>Strongylus</taxon>
    </lineage>
</organism>
<accession>A0A3P7KBA3</accession>
<sequence>MINTAEVVTDTDHGEVVVLIEADMVLNSLDYVADVPCDMQVSQLRGCHMHARL</sequence>
<name>A0A3P7KBA3_STRVU</name>
<protein>
    <submittedName>
        <fullName evidence="1">Uncharacterized protein</fullName>
    </submittedName>
</protein>
<dbReference type="Proteomes" id="UP000270094">
    <property type="component" value="Unassembled WGS sequence"/>
</dbReference>
<proteinExistence type="predicted"/>
<dbReference type="AlphaFoldDB" id="A0A3P7KBA3"/>
<gene>
    <name evidence="1" type="ORF">SVUK_LOCUS966</name>
</gene>
<evidence type="ECO:0000313" key="1">
    <source>
        <dbReference type="EMBL" id="VDM65968.1"/>
    </source>
</evidence>
<evidence type="ECO:0000313" key="2">
    <source>
        <dbReference type="Proteomes" id="UP000270094"/>
    </source>
</evidence>